<organism evidence="1 2">
    <name type="scientific">Streptomyces lavendofoliae</name>
    <dbReference type="NCBI Taxonomy" id="67314"/>
    <lineage>
        <taxon>Bacteria</taxon>
        <taxon>Bacillati</taxon>
        <taxon>Actinomycetota</taxon>
        <taxon>Actinomycetes</taxon>
        <taxon>Kitasatosporales</taxon>
        <taxon>Streptomycetaceae</taxon>
        <taxon>Streptomyces</taxon>
    </lineage>
</organism>
<sequence>MANGVWHAGLETVLELDKEDLGLGRDAEPDIVEDLKTELLLPVAERDRHLLVCPESSRGRPCKAELSGVRSSYMYVRKHRGPDGKVRLRAAHLPTAYEMTSEERDIHKATKDFLARTAQSAGLDVLVEKASKFRASRPDVTIVGAGGVSLGCEAQFYNASPSTVLRRSRAHAEAALTANWVTHDDRFHLIDRANWMLINKLPWRVIADADDLPLVGGYRVLVEWRCEESAERPCPYGGLKEKTGCGQMHLQWDTPQRASDEGTGWTSFMGSGKRVTVGQILVGAATGGVAPLFVRSRKDRRSGSHLWVPVKDRDKWAGYREVDPPTFEETTEPDDELHFSGRDADTTCQFGEKTWHPSAPLKRRGIDSVELTITVDNPRPSLVRASVPIQRTEEPPVLARRVAPSIPLPAPGICEIGAPKCGKVARLYPGGWRCEQHRPGALSA</sequence>
<evidence type="ECO:0000313" key="2">
    <source>
        <dbReference type="Proteomes" id="UP000636661"/>
    </source>
</evidence>
<dbReference type="AlphaFoldDB" id="A0A918I2M3"/>
<accession>A0A918I2M3</accession>
<comment type="caution">
    <text evidence="1">The sequence shown here is derived from an EMBL/GenBank/DDBJ whole genome shotgun (WGS) entry which is preliminary data.</text>
</comment>
<reference evidence="1" key="1">
    <citation type="journal article" date="2014" name="Int. J. Syst. Evol. Microbiol.">
        <title>Complete genome sequence of Corynebacterium casei LMG S-19264T (=DSM 44701T), isolated from a smear-ripened cheese.</title>
        <authorList>
            <consortium name="US DOE Joint Genome Institute (JGI-PGF)"/>
            <person name="Walter F."/>
            <person name="Albersmeier A."/>
            <person name="Kalinowski J."/>
            <person name="Ruckert C."/>
        </authorList>
    </citation>
    <scope>NUCLEOTIDE SEQUENCE</scope>
    <source>
        <strain evidence="1">JCM 4391</strain>
    </source>
</reference>
<proteinExistence type="predicted"/>
<dbReference type="Proteomes" id="UP000636661">
    <property type="component" value="Unassembled WGS sequence"/>
</dbReference>
<reference evidence="1" key="2">
    <citation type="submission" date="2020-09" db="EMBL/GenBank/DDBJ databases">
        <authorList>
            <person name="Sun Q."/>
            <person name="Ohkuma M."/>
        </authorList>
    </citation>
    <scope>NUCLEOTIDE SEQUENCE</scope>
    <source>
        <strain evidence="1">JCM 4391</strain>
    </source>
</reference>
<gene>
    <name evidence="1" type="ORF">GCM10010274_59110</name>
</gene>
<keyword evidence="2" id="KW-1185">Reference proteome</keyword>
<dbReference type="EMBL" id="BMTP01000020">
    <property type="protein sequence ID" value="GGU62494.1"/>
    <property type="molecule type" value="Genomic_DNA"/>
</dbReference>
<evidence type="ECO:0000313" key="1">
    <source>
        <dbReference type="EMBL" id="GGU62494.1"/>
    </source>
</evidence>
<protein>
    <submittedName>
        <fullName evidence="1">Uncharacterized protein</fullName>
    </submittedName>
</protein>
<name>A0A918I2M3_9ACTN</name>